<evidence type="ECO:0000256" key="1">
    <source>
        <dbReference type="SAM" id="MobiDB-lite"/>
    </source>
</evidence>
<dbReference type="OrthoDB" id="5398371at2759"/>
<reference evidence="2" key="1">
    <citation type="journal article" date="2020" name="Nat. Commun.">
        <title>Large-scale genome sequencing of mycorrhizal fungi provides insights into the early evolution of symbiotic traits.</title>
        <authorList>
            <person name="Miyauchi S."/>
            <person name="Kiss E."/>
            <person name="Kuo A."/>
            <person name="Drula E."/>
            <person name="Kohler A."/>
            <person name="Sanchez-Garcia M."/>
            <person name="Morin E."/>
            <person name="Andreopoulos B."/>
            <person name="Barry K.W."/>
            <person name="Bonito G."/>
            <person name="Buee M."/>
            <person name="Carver A."/>
            <person name="Chen C."/>
            <person name="Cichocki N."/>
            <person name="Clum A."/>
            <person name="Culley D."/>
            <person name="Crous P.W."/>
            <person name="Fauchery L."/>
            <person name="Girlanda M."/>
            <person name="Hayes R.D."/>
            <person name="Keri Z."/>
            <person name="LaButti K."/>
            <person name="Lipzen A."/>
            <person name="Lombard V."/>
            <person name="Magnuson J."/>
            <person name="Maillard F."/>
            <person name="Murat C."/>
            <person name="Nolan M."/>
            <person name="Ohm R.A."/>
            <person name="Pangilinan J."/>
            <person name="Pereira M.F."/>
            <person name="Perotto S."/>
            <person name="Peter M."/>
            <person name="Pfister S."/>
            <person name="Riley R."/>
            <person name="Sitrit Y."/>
            <person name="Stielow J.B."/>
            <person name="Szollosi G."/>
            <person name="Zifcakova L."/>
            <person name="Stursova M."/>
            <person name="Spatafora J.W."/>
            <person name="Tedersoo L."/>
            <person name="Vaario L.M."/>
            <person name="Yamada A."/>
            <person name="Yan M."/>
            <person name="Wang P."/>
            <person name="Xu J."/>
            <person name="Bruns T."/>
            <person name="Baldrian P."/>
            <person name="Vilgalys R."/>
            <person name="Dunand C."/>
            <person name="Henrissat B."/>
            <person name="Grigoriev I.V."/>
            <person name="Hibbett D."/>
            <person name="Nagy L.G."/>
            <person name="Martin F.M."/>
        </authorList>
    </citation>
    <scope>NUCLEOTIDE SEQUENCE</scope>
    <source>
        <strain evidence="2">UP504</strain>
    </source>
</reference>
<dbReference type="AlphaFoldDB" id="A0A9P6ARD5"/>
<evidence type="ECO:0000313" key="3">
    <source>
        <dbReference type="Proteomes" id="UP000886523"/>
    </source>
</evidence>
<accession>A0A9P6ARD5</accession>
<dbReference type="EMBL" id="MU129015">
    <property type="protein sequence ID" value="KAF9510513.1"/>
    <property type="molecule type" value="Genomic_DNA"/>
</dbReference>
<organism evidence="2 3">
    <name type="scientific">Hydnum rufescens UP504</name>
    <dbReference type="NCBI Taxonomy" id="1448309"/>
    <lineage>
        <taxon>Eukaryota</taxon>
        <taxon>Fungi</taxon>
        <taxon>Dikarya</taxon>
        <taxon>Basidiomycota</taxon>
        <taxon>Agaricomycotina</taxon>
        <taxon>Agaricomycetes</taxon>
        <taxon>Cantharellales</taxon>
        <taxon>Hydnaceae</taxon>
        <taxon>Hydnum</taxon>
    </lineage>
</organism>
<protein>
    <submittedName>
        <fullName evidence="2">Uncharacterized protein</fullName>
    </submittedName>
</protein>
<sequence length="247" mass="26660">MSSKLPWPHCRPHGSHNGPVSSPLPEPVKPAHGRGISNDARVSRVSTLHALSSLAKDASTIPHPRLLLRLIDIAQSIDGPQEIQQVLHQILDIIGPLVFELRTKNIPIHNGTPGAAILLILASNVTAIRDIGNQLSNSRCTTLELHDLYAALSRYRENLTKCVKESKSLMSKHMASIGDQNGGGANPSVTRKDISFVVPPVNIYALLRSTAGQAVFEQMSKASLGRVNEITAKSEFLSQDSSNSPPE</sequence>
<evidence type="ECO:0000313" key="2">
    <source>
        <dbReference type="EMBL" id="KAF9510513.1"/>
    </source>
</evidence>
<keyword evidence="3" id="KW-1185">Reference proteome</keyword>
<name>A0A9P6ARD5_9AGAM</name>
<dbReference type="Proteomes" id="UP000886523">
    <property type="component" value="Unassembled WGS sequence"/>
</dbReference>
<proteinExistence type="predicted"/>
<gene>
    <name evidence="2" type="ORF">BS47DRAFT_64248</name>
</gene>
<feature type="region of interest" description="Disordered" evidence="1">
    <location>
        <begin position="1"/>
        <end position="37"/>
    </location>
</feature>
<comment type="caution">
    <text evidence="2">The sequence shown here is derived from an EMBL/GenBank/DDBJ whole genome shotgun (WGS) entry which is preliminary data.</text>
</comment>